<dbReference type="NCBIfam" id="TIGR03568">
    <property type="entry name" value="NeuC_NnaA"/>
    <property type="match status" value="1"/>
</dbReference>
<evidence type="ECO:0000259" key="1">
    <source>
        <dbReference type="Pfam" id="PF02350"/>
    </source>
</evidence>
<dbReference type="InterPro" id="IPR029767">
    <property type="entry name" value="WecB-like"/>
</dbReference>
<dbReference type="InterPro" id="IPR003331">
    <property type="entry name" value="UDP_GlcNAc_Epimerase_2_dom"/>
</dbReference>
<gene>
    <name evidence="2" type="ORF">A2838_00940</name>
</gene>
<comment type="caution">
    <text evidence="2">The sequence shown here is derived from an EMBL/GenBank/DDBJ whole genome shotgun (WGS) entry which is preliminary data.</text>
</comment>
<dbReference type="PANTHER" id="PTHR43174">
    <property type="entry name" value="UDP-N-ACETYLGLUCOSAMINE 2-EPIMERASE"/>
    <property type="match status" value="1"/>
</dbReference>
<dbReference type="GO" id="GO:0006047">
    <property type="term" value="P:UDP-N-acetylglucosamine metabolic process"/>
    <property type="evidence" value="ECO:0007669"/>
    <property type="project" value="InterPro"/>
</dbReference>
<protein>
    <submittedName>
        <fullName evidence="2">UDP-N-acetyl-D-glucosamine 2-epimerase, UDP-hydrolysing</fullName>
    </submittedName>
</protein>
<proteinExistence type="predicted"/>
<dbReference type="AlphaFoldDB" id="A0A1G2SZQ3"/>
<reference evidence="2 3" key="1">
    <citation type="journal article" date="2016" name="Nat. Commun.">
        <title>Thousands of microbial genomes shed light on interconnected biogeochemical processes in an aquifer system.</title>
        <authorList>
            <person name="Anantharaman K."/>
            <person name="Brown C.T."/>
            <person name="Hug L.A."/>
            <person name="Sharon I."/>
            <person name="Castelle C.J."/>
            <person name="Probst A.J."/>
            <person name="Thomas B.C."/>
            <person name="Singh A."/>
            <person name="Wilkins M.J."/>
            <person name="Karaoz U."/>
            <person name="Brodie E.L."/>
            <person name="Williams K.H."/>
            <person name="Hubbard S.S."/>
            <person name="Banfield J.F."/>
        </authorList>
    </citation>
    <scope>NUCLEOTIDE SEQUENCE [LARGE SCALE GENOMIC DNA]</scope>
</reference>
<organism evidence="2 3">
    <name type="scientific">Candidatus Zambryskibacteria bacterium RIFCSPHIGHO2_01_FULL_46_25</name>
    <dbReference type="NCBI Taxonomy" id="1802738"/>
    <lineage>
        <taxon>Bacteria</taxon>
        <taxon>Candidatus Zambryskiibacteriota</taxon>
    </lineage>
</organism>
<name>A0A1G2SZQ3_9BACT</name>
<dbReference type="PANTHER" id="PTHR43174:SF3">
    <property type="entry name" value="UDP-N-ACETYLGLUCOSAMINE 2-EPIMERASE"/>
    <property type="match status" value="1"/>
</dbReference>
<evidence type="ECO:0000313" key="3">
    <source>
        <dbReference type="Proteomes" id="UP000178107"/>
    </source>
</evidence>
<dbReference type="Proteomes" id="UP000178107">
    <property type="component" value="Unassembled WGS sequence"/>
</dbReference>
<dbReference type="SUPFAM" id="SSF53756">
    <property type="entry name" value="UDP-Glycosyltransferase/glycogen phosphorylase"/>
    <property type="match status" value="1"/>
</dbReference>
<dbReference type="GO" id="GO:0004553">
    <property type="term" value="F:hydrolase activity, hydrolyzing O-glycosyl compounds"/>
    <property type="evidence" value="ECO:0007669"/>
    <property type="project" value="InterPro"/>
</dbReference>
<feature type="domain" description="UDP-N-acetylglucosamine 2-epimerase" evidence="1">
    <location>
        <begin position="33"/>
        <end position="371"/>
    </location>
</feature>
<dbReference type="InterPro" id="IPR020004">
    <property type="entry name" value="UDP-GlcNAc_Epase"/>
</dbReference>
<accession>A0A1G2SZQ3</accession>
<evidence type="ECO:0000313" key="2">
    <source>
        <dbReference type="EMBL" id="OHA90527.1"/>
    </source>
</evidence>
<dbReference type="Gene3D" id="3.40.50.2000">
    <property type="entry name" value="Glycogen Phosphorylase B"/>
    <property type="match status" value="2"/>
</dbReference>
<sequence>MQDKKRKICVLVLNRSEYSRLKPLIKVLISDDRIELSIVTLKSRYANNEILFKNDNLPLTHVINLDIKARELSEMPKAIGRLLEKFGDLFHRNKPDAVVIHGDRYEAIAAALAATFNNIYIAHLQGGEVTGTADEHIRHAITKLAHLHLTSTIEARNRIIKLGEPEESVINTGCPGVDLLLNTPAFSFLELRYELYKSANNRIEILEKFRDDYMLVMQSSVTTEDDKAEDQIIATLKALDNFKETKVIMLPNPDAGGDKIEREIKKFVSKRNDFIIFKHFPPELFVNLMRNTRVMVGNSSAGIRETGYFGVPTVNIGTRQIGRERSENIIDVGNDEKEITAAIRKQLEHGPYKPERIYGEGNAAAKIAEILSSVDFSKIQKQITY</sequence>
<dbReference type="Pfam" id="PF02350">
    <property type="entry name" value="Epimerase_2"/>
    <property type="match status" value="1"/>
</dbReference>
<dbReference type="EMBL" id="MHVH01000004">
    <property type="protein sequence ID" value="OHA90527.1"/>
    <property type="molecule type" value="Genomic_DNA"/>
</dbReference>